<comment type="caution">
    <text evidence="1">The sequence shown here is derived from an EMBL/GenBank/DDBJ whole genome shotgun (WGS) entry which is preliminary data.</text>
</comment>
<evidence type="ECO:0000313" key="1">
    <source>
        <dbReference type="EMBL" id="GAA3548070.1"/>
    </source>
</evidence>
<name>A0ABP6WBI1_9ACTN</name>
<keyword evidence="2" id="KW-1185">Reference proteome</keyword>
<accession>A0ABP6WBI1</accession>
<dbReference type="Proteomes" id="UP001500301">
    <property type="component" value="Unassembled WGS sequence"/>
</dbReference>
<protein>
    <submittedName>
        <fullName evidence="1">Uncharacterized protein</fullName>
    </submittedName>
</protein>
<gene>
    <name evidence="1" type="ORF">GCM10022263_38880</name>
</gene>
<dbReference type="EMBL" id="BAABBB010000023">
    <property type="protein sequence ID" value="GAA3548070.1"/>
    <property type="molecule type" value="Genomic_DNA"/>
</dbReference>
<organism evidence="1 2">
    <name type="scientific">Nocardioides daeguensis</name>
    <dbReference type="NCBI Taxonomy" id="908359"/>
    <lineage>
        <taxon>Bacteria</taxon>
        <taxon>Bacillati</taxon>
        <taxon>Actinomycetota</taxon>
        <taxon>Actinomycetes</taxon>
        <taxon>Propionibacteriales</taxon>
        <taxon>Nocardioidaceae</taxon>
        <taxon>Nocardioides</taxon>
    </lineage>
</organism>
<evidence type="ECO:0000313" key="2">
    <source>
        <dbReference type="Proteomes" id="UP001500301"/>
    </source>
</evidence>
<dbReference type="RefSeq" id="WP_218236896.1">
    <property type="nucleotide sequence ID" value="NZ_BAABBB010000023.1"/>
</dbReference>
<sequence>MSSLLSLVGAAPSGRPRPVLLDHRDYATAVIRQGAPVPWTDLAALTGHVQQVHALLDPDTTWIDGGALYAAHLAAHPDLLEQMGARSRTGYPLRVLLADEGGVERVVRTAGTLAEACRRPLVVSVPSPAVWLGRAHALTPHRLESVDEIAADTASMYLAEWLGKLGALPVALVVLDARTAPGDTPVEVPERLGALSALTNVAAHFEWSVAVRHETGLEIDGVAVGVVPDAFWSGDADLPDGDALLATIPATATPERVLDQLAVLG</sequence>
<proteinExistence type="predicted"/>
<reference evidence="2" key="1">
    <citation type="journal article" date="2019" name="Int. J. Syst. Evol. Microbiol.">
        <title>The Global Catalogue of Microorganisms (GCM) 10K type strain sequencing project: providing services to taxonomists for standard genome sequencing and annotation.</title>
        <authorList>
            <consortium name="The Broad Institute Genomics Platform"/>
            <consortium name="The Broad Institute Genome Sequencing Center for Infectious Disease"/>
            <person name="Wu L."/>
            <person name="Ma J."/>
        </authorList>
    </citation>
    <scope>NUCLEOTIDE SEQUENCE [LARGE SCALE GENOMIC DNA]</scope>
    <source>
        <strain evidence="2">JCM 17460</strain>
    </source>
</reference>